<comment type="cofactor">
    <cofactor evidence="1">
        <name>Mg(2+)</name>
        <dbReference type="ChEBI" id="CHEBI:18420"/>
    </cofactor>
</comment>
<dbReference type="PANTHER" id="PTHR43046:SF12">
    <property type="entry name" value="GDP-MANNOSE MANNOSYL HYDROLASE"/>
    <property type="match status" value="1"/>
</dbReference>
<evidence type="ECO:0000259" key="5">
    <source>
        <dbReference type="PROSITE" id="PS51462"/>
    </source>
</evidence>
<dbReference type="PANTHER" id="PTHR43046">
    <property type="entry name" value="GDP-MANNOSE MANNOSYL HYDROLASE"/>
    <property type="match status" value="1"/>
</dbReference>
<dbReference type="AlphaFoldDB" id="A0A6C0ELM0"/>
<protein>
    <recommendedName>
        <fullName evidence="5">Nudix hydrolase domain-containing protein</fullName>
    </recommendedName>
</protein>
<evidence type="ECO:0000256" key="1">
    <source>
        <dbReference type="ARBA" id="ARBA00001946"/>
    </source>
</evidence>
<dbReference type="InterPro" id="IPR015797">
    <property type="entry name" value="NUDIX_hydrolase-like_dom_sf"/>
</dbReference>
<evidence type="ECO:0000256" key="2">
    <source>
        <dbReference type="ARBA" id="ARBA00022723"/>
    </source>
</evidence>
<dbReference type="GO" id="GO:0046872">
    <property type="term" value="F:metal ion binding"/>
    <property type="evidence" value="ECO:0007669"/>
    <property type="project" value="UniProtKB-KW"/>
</dbReference>
<dbReference type="PROSITE" id="PS51462">
    <property type="entry name" value="NUDIX"/>
    <property type="match status" value="1"/>
</dbReference>
<dbReference type="EMBL" id="MN738878">
    <property type="protein sequence ID" value="QHT29551.1"/>
    <property type="molecule type" value="Genomic_DNA"/>
</dbReference>
<organism evidence="6">
    <name type="scientific">viral metagenome</name>
    <dbReference type="NCBI Taxonomy" id="1070528"/>
    <lineage>
        <taxon>unclassified sequences</taxon>
        <taxon>metagenomes</taxon>
        <taxon>organismal metagenomes</taxon>
    </lineage>
</organism>
<evidence type="ECO:0000313" key="6">
    <source>
        <dbReference type="EMBL" id="QHT29551.1"/>
    </source>
</evidence>
<dbReference type="InterPro" id="IPR000086">
    <property type="entry name" value="NUDIX_hydrolase_dom"/>
</dbReference>
<dbReference type="Gene3D" id="3.90.79.10">
    <property type="entry name" value="Nucleoside Triphosphate Pyrophosphohydrolase"/>
    <property type="match status" value="1"/>
</dbReference>
<reference evidence="6" key="1">
    <citation type="journal article" date="2020" name="Nature">
        <title>Giant virus diversity and host interactions through global metagenomics.</title>
        <authorList>
            <person name="Schulz F."/>
            <person name="Roux S."/>
            <person name="Paez-Espino D."/>
            <person name="Jungbluth S."/>
            <person name="Walsh D.A."/>
            <person name="Denef V.J."/>
            <person name="McMahon K.D."/>
            <person name="Konstantinidis K.T."/>
            <person name="Eloe-Fadrosh E.A."/>
            <person name="Kyrpides N.C."/>
            <person name="Woyke T."/>
        </authorList>
    </citation>
    <scope>NUCLEOTIDE SEQUENCE</scope>
    <source>
        <strain evidence="6">GVMAG-M-3300005589-24</strain>
    </source>
</reference>
<accession>A0A6C0ELM0</accession>
<dbReference type="InterPro" id="IPR033715">
    <property type="entry name" value="GDPMH"/>
</dbReference>
<proteinExistence type="predicted"/>
<sequence length="160" mass="18389">MLSPASYLSAIKLTQVVSIDLVVRDNKGNVLLGKRRNRPAQGYYFVPGGRVFKNESIQDGLARVVHSELGYCDYTANFRCISDHIYEDNFLNAVDNYGKSVPTHYVCVAFDLVVLGLEENVFKIQHEDIKWMTEKELMGRDDVHKYTKYYFDVNAPNRIN</sequence>
<keyword evidence="2" id="KW-0479">Metal-binding</keyword>
<dbReference type="PIRSF" id="PIRSF037599">
    <property type="entry name" value="GDPMH"/>
    <property type="match status" value="1"/>
</dbReference>
<name>A0A6C0ELM0_9ZZZZ</name>
<feature type="domain" description="Nudix hydrolase" evidence="5">
    <location>
        <begin position="12"/>
        <end position="156"/>
    </location>
</feature>
<evidence type="ECO:0000256" key="4">
    <source>
        <dbReference type="ARBA" id="ARBA00022842"/>
    </source>
</evidence>
<evidence type="ECO:0000256" key="3">
    <source>
        <dbReference type="ARBA" id="ARBA00022801"/>
    </source>
</evidence>
<dbReference type="SUPFAM" id="SSF55811">
    <property type="entry name" value="Nudix"/>
    <property type="match status" value="1"/>
</dbReference>
<dbReference type="Pfam" id="PF00293">
    <property type="entry name" value="NUDIX"/>
    <property type="match status" value="1"/>
</dbReference>
<keyword evidence="4" id="KW-0460">Magnesium</keyword>
<dbReference type="GO" id="GO:0008727">
    <property type="term" value="F:GDP-mannose mannosyl hydrolase activity"/>
    <property type="evidence" value="ECO:0007669"/>
    <property type="project" value="InterPro"/>
</dbReference>
<keyword evidence="3" id="KW-0378">Hydrolase</keyword>